<dbReference type="Gene3D" id="3.40.50.1110">
    <property type="entry name" value="SGNH hydrolase"/>
    <property type="match status" value="1"/>
</dbReference>
<sequence length="670" mass="73021">MAQTAINTIKQWFKTGSKPTQEQFWSWMDSYLHKDEMISQNKIQDLNITLSSKADADQLANKANADATGLTQENITAWNTKLKTLSDAPSDDKQYARKNGAWEVITISGGGGNTGPTYDKNGVFYLNGLLRLNPVYATELGSTAGTKALVMKQDGSVHTVPISALGGSTGITPVPAPSPKNKLAGKKLSFIGDSITSFGDGTPEYSAATGYTYDDVWSGLVIKLTGGVLGTLDGVAGSTVQGSTYDAFAFRRSKSVAQDSDYIFVFMGANDQRLNRNLGTIKPKGTLGDITDASNPNLNEFTGAYQLALESMLNHYQKAQIVLMTPLKAFNKKNTGDLNPSSDTFAERVIELAKLYGIRYIDMREIGITGYNHSIYMNDGLHPNKKGHRLIAEYVVGRMVEFGVVAGSGGGGTTIDAYTKSQTDEKINNIIIGGANLLKNTALPIFSPNTPGEGGKNGTGNPVTMSDNTGYFVRYTPDEDKVVSTYGMFLAGSNLGKHSMSMDFRHSNSENVTIWGQSVPPDKWVRLKRESFTNENEYSSFSCDIAGVAIDVRNYKIELGSKATDWTPHISEYKLGASPNMIDQVFPWTNDLGIIAEENGDNDRALYNIPYIDFIVNILEFYFVFTDGSTKKIEGLKVARLSSGKKGIAFKASIIDKKTPKKMYLKALLK</sequence>
<dbReference type="PANTHER" id="PTHR30383">
    <property type="entry name" value="THIOESTERASE 1/PROTEASE 1/LYSOPHOSPHOLIPASE L1"/>
    <property type="match status" value="1"/>
</dbReference>
<dbReference type="Pfam" id="PF13472">
    <property type="entry name" value="Lipase_GDSL_2"/>
    <property type="match status" value="1"/>
</dbReference>
<reference evidence="2" key="1">
    <citation type="journal article" date="2021" name="Proc. Natl. Acad. Sci. U.S.A.">
        <title>A Catalog of Tens of Thousands of Viruses from Human Metagenomes Reveals Hidden Associations with Chronic Diseases.</title>
        <authorList>
            <person name="Tisza M.J."/>
            <person name="Buck C.B."/>
        </authorList>
    </citation>
    <scope>NUCLEOTIDE SEQUENCE</scope>
    <source>
        <strain evidence="2">CtOoC8</strain>
    </source>
</reference>
<dbReference type="GO" id="GO:0004622">
    <property type="term" value="F:phosphatidylcholine lysophospholipase activity"/>
    <property type="evidence" value="ECO:0007669"/>
    <property type="project" value="TreeGrafter"/>
</dbReference>
<feature type="domain" description="SGNH hydrolase-type esterase" evidence="1">
    <location>
        <begin position="190"/>
        <end position="390"/>
    </location>
</feature>
<dbReference type="Gene3D" id="1.20.5.320">
    <property type="entry name" value="6-Phosphogluconate Dehydrogenase, domain 3"/>
    <property type="match status" value="1"/>
</dbReference>
<dbReference type="PANTHER" id="PTHR30383:SF5">
    <property type="entry name" value="SGNH HYDROLASE-TYPE ESTERASE DOMAIN-CONTAINING PROTEIN"/>
    <property type="match status" value="1"/>
</dbReference>
<accession>A0A8S5L6C0</accession>
<evidence type="ECO:0000313" key="2">
    <source>
        <dbReference type="EMBL" id="DAD65311.1"/>
    </source>
</evidence>
<dbReference type="InterPro" id="IPR051532">
    <property type="entry name" value="Ester_Hydrolysis_Enzymes"/>
</dbReference>
<protein>
    <submittedName>
        <fullName evidence="2">GDSL like Lipase Acylhydrolase</fullName>
    </submittedName>
</protein>
<evidence type="ECO:0000259" key="1">
    <source>
        <dbReference type="Pfam" id="PF13472"/>
    </source>
</evidence>
<dbReference type="CDD" id="cd00229">
    <property type="entry name" value="SGNH_hydrolase"/>
    <property type="match status" value="1"/>
</dbReference>
<dbReference type="EMBL" id="BK014641">
    <property type="protein sequence ID" value="DAD65311.1"/>
    <property type="molecule type" value="Genomic_DNA"/>
</dbReference>
<dbReference type="InterPro" id="IPR013830">
    <property type="entry name" value="SGNH_hydro"/>
</dbReference>
<organism evidence="2">
    <name type="scientific">Myoviridae sp. ctOoC8</name>
    <dbReference type="NCBI Taxonomy" id="2823542"/>
    <lineage>
        <taxon>Viruses</taxon>
        <taxon>Duplodnaviria</taxon>
        <taxon>Heunggongvirae</taxon>
        <taxon>Uroviricota</taxon>
        <taxon>Caudoviricetes</taxon>
    </lineage>
</organism>
<proteinExistence type="predicted"/>
<dbReference type="InterPro" id="IPR036514">
    <property type="entry name" value="SGNH_hydro_sf"/>
</dbReference>
<dbReference type="SUPFAM" id="SSF52266">
    <property type="entry name" value="SGNH hydrolase"/>
    <property type="match status" value="1"/>
</dbReference>
<name>A0A8S5L6C0_9CAUD</name>